<evidence type="ECO:0000313" key="1">
    <source>
        <dbReference type="EMBL" id="MFB9467131.1"/>
    </source>
</evidence>
<dbReference type="InterPro" id="IPR018724">
    <property type="entry name" value="2OG-Fe_dioxygenase"/>
</dbReference>
<evidence type="ECO:0000313" key="2">
    <source>
        <dbReference type="Proteomes" id="UP001589709"/>
    </source>
</evidence>
<dbReference type="RefSeq" id="WP_381350274.1">
    <property type="nucleotide sequence ID" value="NZ_JBHMCY010000092.1"/>
</dbReference>
<gene>
    <name evidence="1" type="ORF">ACFF45_31700</name>
</gene>
<dbReference type="Proteomes" id="UP001589709">
    <property type="component" value="Unassembled WGS sequence"/>
</dbReference>
<proteinExistence type="predicted"/>
<protein>
    <submittedName>
        <fullName evidence="1">2OG-Fe dioxygenase family protein</fullName>
    </submittedName>
</protein>
<dbReference type="GO" id="GO:0051213">
    <property type="term" value="F:dioxygenase activity"/>
    <property type="evidence" value="ECO:0007669"/>
    <property type="project" value="UniProtKB-KW"/>
</dbReference>
<reference evidence="1 2" key="1">
    <citation type="submission" date="2024-09" db="EMBL/GenBank/DDBJ databases">
        <authorList>
            <person name="Sun Q."/>
            <person name="Mori K."/>
        </authorList>
    </citation>
    <scope>NUCLEOTIDE SEQUENCE [LARGE SCALE GENOMIC DNA]</scope>
    <source>
        <strain evidence="1 2">JCM 6917</strain>
    </source>
</reference>
<accession>A0ABV5NAS3</accession>
<keyword evidence="2" id="KW-1185">Reference proteome</keyword>
<organism evidence="1 2">
    <name type="scientific">Streptomyces cinereospinus</name>
    <dbReference type="NCBI Taxonomy" id="285561"/>
    <lineage>
        <taxon>Bacteria</taxon>
        <taxon>Bacillati</taxon>
        <taxon>Actinomycetota</taxon>
        <taxon>Actinomycetes</taxon>
        <taxon>Kitasatosporales</taxon>
        <taxon>Streptomycetaceae</taxon>
        <taxon>Streptomyces</taxon>
    </lineage>
</organism>
<sequence length="251" mass="26764">MDGTAVNAGAGQATDPVDQARQDLVSTGVSLLPGPAVWAHLGTDATGWTRFARHWADLASDRYASARGTRRLRRYGRFRLAAATGELTPLPHRPFVQPQASNPLYVRVDRHFEPLTPACASDPVLHGLLRLLGRMATALDDVAVWEAQVHPFRVVAQAGDAGEPTPEGLHHDGVTLVSSLLVDRCNVSGGCSSVLDTDGTELLDVTLSEPGSLLVGDDRRTVHGVSPVRARDGDRPAWRDVLVATLVPLAG</sequence>
<keyword evidence="1" id="KW-0560">Oxidoreductase</keyword>
<dbReference type="Gene3D" id="2.60.120.620">
    <property type="entry name" value="q2cbj1_9rhob like domain"/>
    <property type="match status" value="1"/>
</dbReference>
<keyword evidence="1" id="KW-0223">Dioxygenase</keyword>
<dbReference type="Pfam" id="PF10014">
    <property type="entry name" value="2OG-Fe_Oxy_2"/>
    <property type="match status" value="1"/>
</dbReference>
<comment type="caution">
    <text evidence="1">The sequence shown here is derived from an EMBL/GenBank/DDBJ whole genome shotgun (WGS) entry which is preliminary data.</text>
</comment>
<name>A0ABV5NAS3_9ACTN</name>
<dbReference type="EMBL" id="JBHMCY010000092">
    <property type="protein sequence ID" value="MFB9467131.1"/>
    <property type="molecule type" value="Genomic_DNA"/>
</dbReference>